<dbReference type="Proteomes" id="UP000682733">
    <property type="component" value="Unassembled WGS sequence"/>
</dbReference>
<dbReference type="EMBL" id="CAJNOK010037031">
    <property type="protein sequence ID" value="CAF1527485.1"/>
    <property type="molecule type" value="Genomic_DNA"/>
</dbReference>
<organism evidence="2 5">
    <name type="scientific">Didymodactylos carnosus</name>
    <dbReference type="NCBI Taxonomy" id="1234261"/>
    <lineage>
        <taxon>Eukaryota</taxon>
        <taxon>Metazoa</taxon>
        <taxon>Spiralia</taxon>
        <taxon>Gnathifera</taxon>
        <taxon>Rotifera</taxon>
        <taxon>Eurotatoria</taxon>
        <taxon>Bdelloidea</taxon>
        <taxon>Philodinida</taxon>
        <taxon>Philodinidae</taxon>
        <taxon>Didymodactylos</taxon>
    </lineage>
</organism>
<evidence type="ECO:0000313" key="2">
    <source>
        <dbReference type="EMBL" id="CAF1592793.1"/>
    </source>
</evidence>
<gene>
    <name evidence="2" type="ORF">GPM918_LOCUS41881</name>
    <name evidence="1" type="ORF">OVA965_LOCUS38084</name>
    <name evidence="4" type="ORF">SRO942_LOCUS43009</name>
    <name evidence="3" type="ORF">TMI583_LOCUS39229</name>
</gene>
<keyword evidence="5" id="KW-1185">Reference proteome</keyword>
<dbReference type="Proteomes" id="UP000663829">
    <property type="component" value="Unassembled WGS sequence"/>
</dbReference>
<dbReference type="Proteomes" id="UP000681722">
    <property type="component" value="Unassembled WGS sequence"/>
</dbReference>
<proteinExistence type="predicted"/>
<dbReference type="EMBL" id="CAJNOQ010034007">
    <property type="protein sequence ID" value="CAF1592793.1"/>
    <property type="molecule type" value="Genomic_DNA"/>
</dbReference>
<protein>
    <submittedName>
        <fullName evidence="2">Uncharacterized protein</fullName>
    </submittedName>
</protein>
<dbReference type="Proteomes" id="UP000677228">
    <property type="component" value="Unassembled WGS sequence"/>
</dbReference>
<dbReference type="EMBL" id="CAJOBA010059222">
    <property type="protein sequence ID" value="CAF4314183.1"/>
    <property type="molecule type" value="Genomic_DNA"/>
</dbReference>
<dbReference type="EMBL" id="CAJOBC010100204">
    <property type="protein sequence ID" value="CAF4465788.1"/>
    <property type="molecule type" value="Genomic_DNA"/>
</dbReference>
<reference evidence="2" key="1">
    <citation type="submission" date="2021-02" db="EMBL/GenBank/DDBJ databases">
        <authorList>
            <person name="Nowell W R."/>
        </authorList>
    </citation>
    <scope>NUCLEOTIDE SEQUENCE</scope>
</reference>
<accession>A0A816A3A1</accession>
<comment type="caution">
    <text evidence="2">The sequence shown here is derived from an EMBL/GenBank/DDBJ whole genome shotgun (WGS) entry which is preliminary data.</text>
</comment>
<evidence type="ECO:0000313" key="5">
    <source>
        <dbReference type="Proteomes" id="UP000663829"/>
    </source>
</evidence>
<feature type="non-terminal residue" evidence="2">
    <location>
        <position position="1"/>
    </location>
</feature>
<dbReference type="AlphaFoldDB" id="A0A816A3A1"/>
<evidence type="ECO:0000313" key="1">
    <source>
        <dbReference type="EMBL" id="CAF1527485.1"/>
    </source>
</evidence>
<sequence>AKDDKDVAVQPEGKILLNLIKHVYPEVTTITKLRKDESEGALLLRLKGGDRSTVKYWIKLFDETIKQTIRLHCEDVIISTIKEAFPGATALKYKWLSNDDNDQNWKIKPVLKLSPLKRPVTAEDPYGLLGHPGMDKLGIGISIQNHIIYAVNKMHYIGSIDRDERISESHSKTYAIDQS</sequence>
<name>A0A816A3A1_9BILA</name>
<evidence type="ECO:0000313" key="4">
    <source>
        <dbReference type="EMBL" id="CAF4465788.1"/>
    </source>
</evidence>
<evidence type="ECO:0000313" key="3">
    <source>
        <dbReference type="EMBL" id="CAF4314183.1"/>
    </source>
</evidence>